<evidence type="ECO:0000313" key="9">
    <source>
        <dbReference type="Proteomes" id="UP000803884"/>
    </source>
</evidence>
<evidence type="ECO:0000313" key="8">
    <source>
        <dbReference type="EMBL" id="KAL1588464.1"/>
    </source>
</evidence>
<comment type="similarity">
    <text evidence="2">Belongs to the amino acid/polyamine transporter 2 family.</text>
</comment>
<keyword evidence="9" id="KW-1185">Reference proteome</keyword>
<dbReference type="GO" id="GO:0016020">
    <property type="term" value="C:membrane"/>
    <property type="evidence" value="ECO:0007669"/>
    <property type="project" value="UniProtKB-SubCell"/>
</dbReference>
<dbReference type="Proteomes" id="UP000803884">
    <property type="component" value="Unassembled WGS sequence"/>
</dbReference>
<feature type="transmembrane region" description="Helical" evidence="6">
    <location>
        <begin position="221"/>
        <end position="244"/>
    </location>
</feature>
<feature type="domain" description="Amino acid transporter transmembrane" evidence="7">
    <location>
        <begin position="71"/>
        <end position="479"/>
    </location>
</feature>
<dbReference type="AlphaFoldDB" id="A0AB34KTW5"/>
<feature type="transmembrane region" description="Helical" evidence="6">
    <location>
        <begin position="269"/>
        <end position="293"/>
    </location>
</feature>
<dbReference type="Gene3D" id="1.20.1740.10">
    <property type="entry name" value="Amino acid/polyamine transporter I"/>
    <property type="match status" value="1"/>
</dbReference>
<dbReference type="Pfam" id="PF01490">
    <property type="entry name" value="Aa_trans"/>
    <property type="match status" value="1"/>
</dbReference>
<dbReference type="GO" id="GO:0015179">
    <property type="term" value="F:L-amino acid transmembrane transporter activity"/>
    <property type="evidence" value="ECO:0007669"/>
    <property type="project" value="TreeGrafter"/>
</dbReference>
<proteinExistence type="inferred from homology"/>
<dbReference type="InterPro" id="IPR013057">
    <property type="entry name" value="AA_transpt_TM"/>
</dbReference>
<feature type="transmembrane region" description="Helical" evidence="6">
    <location>
        <begin position="163"/>
        <end position="187"/>
    </location>
</feature>
<comment type="subcellular location">
    <subcellularLocation>
        <location evidence="1">Membrane</location>
        <topology evidence="1">Multi-pass membrane protein</topology>
    </subcellularLocation>
</comment>
<keyword evidence="3 6" id="KW-0812">Transmembrane</keyword>
<sequence>MSYNNNIDVVRDDLSLRTVGSKTADTAAGRVGNEPYHEDCDVESLKLEKRNTITDPVFGEIDEDGPNYRNVGWVGTAVIMIKTQIGIGALSIPGAFDILGVVPGVLILITVAVITTWSGMHIFVRGHSLSSHYIVGCFKLRHPEVYGLDDTGGIMFGKIGREIFGMAFFLYYTFVAGSSILSLSIGLNAVSDHAVCTAIFVTVAAIAAVCLASIRTLSKISWLAAAGGVSILVSLFIVTVAVGVQDRPASAPQTGPFTRDVKIVGAPDFAQAMSAVATIIFAFSGTPAFFPIASEMKEPRHYARSMLICQATVFTVYLVVGVVVYYFCGSYVASPALGSAGTLMKKVCYGIALPGLLVTEMIACHLPAKHLFVRILRGSRHLTANTVTHWITWLSCTSAVVIIAYIIASAVPNFGSLVSLIGALLGTLICFQPMGCMWLYDNWTPRKEERDWKYWFMVGWSLFVIVAGTFCMIGGTYRAVVRLIDDYSGEGGASSWSCADNSNSS</sequence>
<feature type="transmembrane region" description="Helical" evidence="6">
    <location>
        <begin position="452"/>
        <end position="477"/>
    </location>
</feature>
<dbReference type="PANTHER" id="PTHR22950">
    <property type="entry name" value="AMINO ACID TRANSPORTER"/>
    <property type="match status" value="1"/>
</dbReference>
<reference evidence="8 9" key="1">
    <citation type="journal article" date="2020" name="Microbiol. Resour. Announc.">
        <title>Draft Genome Sequence of a Cladosporium Species Isolated from the Mesophotic Ascidian Didemnum maculosum.</title>
        <authorList>
            <person name="Gioti A."/>
            <person name="Siaperas R."/>
            <person name="Nikolaivits E."/>
            <person name="Le Goff G."/>
            <person name="Ouazzani J."/>
            <person name="Kotoulas G."/>
            <person name="Topakas E."/>
        </authorList>
    </citation>
    <scope>NUCLEOTIDE SEQUENCE [LARGE SCALE GENOMIC DNA]</scope>
    <source>
        <strain evidence="8 9">TM138-S3</strain>
    </source>
</reference>
<evidence type="ECO:0000256" key="2">
    <source>
        <dbReference type="ARBA" id="ARBA00008066"/>
    </source>
</evidence>
<dbReference type="PANTHER" id="PTHR22950:SF683">
    <property type="entry name" value="AMINO ACID TRANSPORTER (EUROFUNG)"/>
    <property type="match status" value="1"/>
</dbReference>
<feature type="transmembrane region" description="Helical" evidence="6">
    <location>
        <begin position="305"/>
        <end position="327"/>
    </location>
</feature>
<feature type="transmembrane region" description="Helical" evidence="6">
    <location>
        <begin position="387"/>
        <end position="408"/>
    </location>
</feature>
<dbReference type="RefSeq" id="XP_069231569.1">
    <property type="nucleotide sequence ID" value="XM_069371715.1"/>
</dbReference>
<evidence type="ECO:0000256" key="4">
    <source>
        <dbReference type="ARBA" id="ARBA00022989"/>
    </source>
</evidence>
<evidence type="ECO:0000256" key="1">
    <source>
        <dbReference type="ARBA" id="ARBA00004141"/>
    </source>
</evidence>
<feature type="transmembrane region" description="Helical" evidence="6">
    <location>
        <begin position="347"/>
        <end position="366"/>
    </location>
</feature>
<gene>
    <name evidence="8" type="ORF">WHR41_03109</name>
</gene>
<feature type="transmembrane region" description="Helical" evidence="6">
    <location>
        <begin position="71"/>
        <end position="92"/>
    </location>
</feature>
<evidence type="ECO:0000256" key="5">
    <source>
        <dbReference type="ARBA" id="ARBA00023136"/>
    </source>
</evidence>
<evidence type="ECO:0000259" key="7">
    <source>
        <dbReference type="Pfam" id="PF01490"/>
    </source>
</evidence>
<accession>A0AB34KTW5</accession>
<keyword evidence="4 6" id="KW-1133">Transmembrane helix</keyword>
<feature type="transmembrane region" description="Helical" evidence="6">
    <location>
        <begin position="98"/>
        <end position="124"/>
    </location>
</feature>
<dbReference type="EMBL" id="JAAQHG020000007">
    <property type="protein sequence ID" value="KAL1588464.1"/>
    <property type="molecule type" value="Genomic_DNA"/>
</dbReference>
<dbReference type="GeneID" id="96004553"/>
<protein>
    <recommendedName>
        <fullName evidence="7">Amino acid transporter transmembrane domain-containing protein</fullName>
    </recommendedName>
</protein>
<evidence type="ECO:0000256" key="3">
    <source>
        <dbReference type="ARBA" id="ARBA00022692"/>
    </source>
</evidence>
<comment type="caution">
    <text evidence="8">The sequence shown here is derived from an EMBL/GenBank/DDBJ whole genome shotgun (WGS) entry which is preliminary data.</text>
</comment>
<evidence type="ECO:0000256" key="6">
    <source>
        <dbReference type="SAM" id="Phobius"/>
    </source>
</evidence>
<keyword evidence="5 6" id="KW-0472">Membrane</keyword>
<name>A0AB34KTW5_9PEZI</name>
<feature type="transmembrane region" description="Helical" evidence="6">
    <location>
        <begin position="414"/>
        <end position="440"/>
    </location>
</feature>
<organism evidence="8 9">
    <name type="scientific">Cladosporium halotolerans</name>
    <dbReference type="NCBI Taxonomy" id="1052096"/>
    <lineage>
        <taxon>Eukaryota</taxon>
        <taxon>Fungi</taxon>
        <taxon>Dikarya</taxon>
        <taxon>Ascomycota</taxon>
        <taxon>Pezizomycotina</taxon>
        <taxon>Dothideomycetes</taxon>
        <taxon>Dothideomycetidae</taxon>
        <taxon>Cladosporiales</taxon>
        <taxon>Cladosporiaceae</taxon>
        <taxon>Cladosporium</taxon>
    </lineage>
</organism>
<feature type="transmembrane region" description="Helical" evidence="6">
    <location>
        <begin position="193"/>
        <end position="214"/>
    </location>
</feature>